<proteinExistence type="predicted"/>
<dbReference type="EMBL" id="CAJVPP010014070">
    <property type="protein sequence ID" value="CAG8722957.1"/>
    <property type="molecule type" value="Genomic_DNA"/>
</dbReference>
<feature type="non-terminal residue" evidence="1">
    <location>
        <position position="45"/>
    </location>
</feature>
<name>A0A9N9I759_FUNMO</name>
<reference evidence="1" key="1">
    <citation type="submission" date="2021-06" db="EMBL/GenBank/DDBJ databases">
        <authorList>
            <person name="Kallberg Y."/>
            <person name="Tangrot J."/>
            <person name="Rosling A."/>
        </authorList>
    </citation>
    <scope>NUCLEOTIDE SEQUENCE</scope>
    <source>
        <strain evidence="1">87-6 pot B 2015</strain>
    </source>
</reference>
<accession>A0A9N9I759</accession>
<dbReference type="AlphaFoldDB" id="A0A9N9I759"/>
<comment type="caution">
    <text evidence="1">The sequence shown here is derived from an EMBL/GenBank/DDBJ whole genome shotgun (WGS) entry which is preliminary data.</text>
</comment>
<sequence length="45" mass="5046">EGITAFYAISIYTVMQASDNLTILISKELFADVQSAKYNETDNQK</sequence>
<organism evidence="1 2">
    <name type="scientific">Funneliformis mosseae</name>
    <name type="common">Endomycorrhizal fungus</name>
    <name type="synonym">Glomus mosseae</name>
    <dbReference type="NCBI Taxonomy" id="27381"/>
    <lineage>
        <taxon>Eukaryota</taxon>
        <taxon>Fungi</taxon>
        <taxon>Fungi incertae sedis</taxon>
        <taxon>Mucoromycota</taxon>
        <taxon>Glomeromycotina</taxon>
        <taxon>Glomeromycetes</taxon>
        <taxon>Glomerales</taxon>
        <taxon>Glomeraceae</taxon>
        <taxon>Funneliformis</taxon>
    </lineage>
</organism>
<keyword evidence="2" id="KW-1185">Reference proteome</keyword>
<protein>
    <submittedName>
        <fullName evidence="1">3237_t:CDS:1</fullName>
    </submittedName>
</protein>
<gene>
    <name evidence="1" type="ORF">FMOSSE_LOCUS15130</name>
</gene>
<evidence type="ECO:0000313" key="1">
    <source>
        <dbReference type="EMBL" id="CAG8722957.1"/>
    </source>
</evidence>
<dbReference type="Proteomes" id="UP000789375">
    <property type="component" value="Unassembled WGS sequence"/>
</dbReference>
<feature type="non-terminal residue" evidence="1">
    <location>
        <position position="1"/>
    </location>
</feature>
<evidence type="ECO:0000313" key="2">
    <source>
        <dbReference type="Proteomes" id="UP000789375"/>
    </source>
</evidence>